<feature type="region of interest" description="Disordered" evidence="1">
    <location>
        <begin position="203"/>
        <end position="247"/>
    </location>
</feature>
<keyword evidence="4" id="KW-1185">Reference proteome</keyword>
<protein>
    <recommendedName>
        <fullName evidence="5">Protein APEM9</fullName>
    </recommendedName>
</protein>
<evidence type="ECO:0000313" key="3">
    <source>
        <dbReference type="EMBL" id="CAK9317959.1"/>
    </source>
</evidence>
<feature type="compositionally biased region" description="Polar residues" evidence="1">
    <location>
        <begin position="218"/>
        <end position="231"/>
    </location>
</feature>
<organism evidence="3 4">
    <name type="scientific">Citrullus colocynthis</name>
    <name type="common">colocynth</name>
    <dbReference type="NCBI Taxonomy" id="252529"/>
    <lineage>
        <taxon>Eukaryota</taxon>
        <taxon>Viridiplantae</taxon>
        <taxon>Streptophyta</taxon>
        <taxon>Embryophyta</taxon>
        <taxon>Tracheophyta</taxon>
        <taxon>Spermatophyta</taxon>
        <taxon>Magnoliopsida</taxon>
        <taxon>eudicotyledons</taxon>
        <taxon>Gunneridae</taxon>
        <taxon>Pentapetalae</taxon>
        <taxon>rosids</taxon>
        <taxon>fabids</taxon>
        <taxon>Cucurbitales</taxon>
        <taxon>Cucurbitaceae</taxon>
        <taxon>Benincaseae</taxon>
        <taxon>Citrullus</taxon>
    </lineage>
</organism>
<reference evidence="3 4" key="1">
    <citation type="submission" date="2024-03" db="EMBL/GenBank/DDBJ databases">
        <authorList>
            <person name="Gkanogiannis A."/>
            <person name="Becerra Lopez-Lavalle L."/>
        </authorList>
    </citation>
    <scope>NUCLEOTIDE SEQUENCE [LARGE SCALE GENOMIC DNA]</scope>
</reference>
<keyword evidence="2" id="KW-0812">Transmembrane</keyword>
<evidence type="ECO:0000256" key="2">
    <source>
        <dbReference type="SAM" id="Phobius"/>
    </source>
</evidence>
<keyword evidence="2" id="KW-0472">Membrane</keyword>
<gene>
    <name evidence="3" type="ORF">CITCOLO1_LOCUS9912</name>
</gene>
<dbReference type="PANTHER" id="PTHR36361:SF1">
    <property type="entry name" value="PROTEIN APEM9"/>
    <property type="match status" value="1"/>
</dbReference>
<name>A0ABP0YBU9_9ROSI</name>
<evidence type="ECO:0000256" key="1">
    <source>
        <dbReference type="SAM" id="MobiDB-lite"/>
    </source>
</evidence>
<dbReference type="EMBL" id="OZ021737">
    <property type="protein sequence ID" value="CAK9317959.1"/>
    <property type="molecule type" value="Genomic_DNA"/>
</dbReference>
<dbReference type="PANTHER" id="PTHR36361">
    <property type="entry name" value="PROTEIN APEM9"/>
    <property type="match status" value="1"/>
</dbReference>
<evidence type="ECO:0008006" key="5">
    <source>
        <dbReference type="Google" id="ProtNLM"/>
    </source>
</evidence>
<evidence type="ECO:0000313" key="4">
    <source>
        <dbReference type="Proteomes" id="UP001642487"/>
    </source>
</evidence>
<dbReference type="InterPro" id="IPR034571">
    <property type="entry name" value="APEM9"/>
</dbReference>
<accession>A0ABP0YBU9</accession>
<feature type="compositionally biased region" description="Basic and acidic residues" evidence="1">
    <location>
        <begin position="237"/>
        <end position="247"/>
    </location>
</feature>
<proteinExistence type="predicted"/>
<sequence length="346" mass="38805">MDGGEAIWEEIERSESYLVCARYEEALGLASSVLKRISQEKNGCDDSDMMESAGMVLVQSLKELGRTSHIVDELKVSFPSIAAIPVNVLLTGACLQISEGLYDMRCFLEDFLGKWSLLYEEIYVLVGSKNIDDREHFDGHAQLTVDEYLQVVDVYLQTLIEIGLKDVDLAVSWVEKAALPEGKRQVLLRRLDYLQSLKAASLSQSSPSSLPRDDYRTHLSSSEGLQVSRASKTALDPGHHQDGESANRETVLRLHKLTKPWFWPFRTLTLKFGSTQLVISTRRIVLSCLLVLIFYLLRRKLATLKRMAKKQGSSIKKAVVDLWQLAFSYQVNPLAIAQPLSGVARG</sequence>
<dbReference type="Proteomes" id="UP001642487">
    <property type="component" value="Chromosome 3"/>
</dbReference>
<feature type="transmembrane region" description="Helical" evidence="2">
    <location>
        <begin position="277"/>
        <end position="297"/>
    </location>
</feature>
<keyword evidence="2" id="KW-1133">Transmembrane helix</keyword>